<organism evidence="4 5">
    <name type="scientific">Citrus clementina</name>
    <name type="common">Clementine</name>
    <name type="synonym">Citrus deliciosa x Citrus sinensis</name>
    <dbReference type="NCBI Taxonomy" id="85681"/>
    <lineage>
        <taxon>Eukaryota</taxon>
        <taxon>Viridiplantae</taxon>
        <taxon>Streptophyta</taxon>
        <taxon>Embryophyta</taxon>
        <taxon>Tracheophyta</taxon>
        <taxon>Spermatophyta</taxon>
        <taxon>Magnoliopsida</taxon>
        <taxon>eudicotyledons</taxon>
        <taxon>Gunneridae</taxon>
        <taxon>Pentapetalae</taxon>
        <taxon>rosids</taxon>
        <taxon>malvids</taxon>
        <taxon>Sapindales</taxon>
        <taxon>Rutaceae</taxon>
        <taxon>Aurantioideae</taxon>
        <taxon>Citrus</taxon>
    </lineage>
</organism>
<dbReference type="PANTHER" id="PTHR33172:SF37">
    <property type="entry name" value="PROTEIN OXIDATIVE STRESS 3 LIKE 1"/>
    <property type="match status" value="1"/>
</dbReference>
<dbReference type="FunCoup" id="V4UJA6">
    <property type="interactions" value="34"/>
</dbReference>
<keyword evidence="2" id="KW-0539">Nucleus</keyword>
<comment type="subcellular location">
    <subcellularLocation>
        <location evidence="1">Nucleus</location>
    </subcellularLocation>
</comment>
<dbReference type="AlphaFoldDB" id="V4UJA6"/>
<dbReference type="InParanoid" id="V4UJA6"/>
<dbReference type="STRING" id="85681.V4UJA6"/>
<feature type="compositionally biased region" description="Low complexity" evidence="3">
    <location>
        <begin position="239"/>
        <end position="257"/>
    </location>
</feature>
<evidence type="ECO:0000313" key="4">
    <source>
        <dbReference type="EMBL" id="ESR66222.1"/>
    </source>
</evidence>
<proteinExistence type="predicted"/>
<feature type="region of interest" description="Disordered" evidence="3">
    <location>
        <begin position="239"/>
        <end position="265"/>
    </location>
</feature>
<keyword evidence="5" id="KW-1185">Reference proteome</keyword>
<dbReference type="OMA" id="HRINGCG"/>
<dbReference type="Proteomes" id="UP000030687">
    <property type="component" value="Unassembled WGS sequence"/>
</dbReference>
<dbReference type="GO" id="GO:0005634">
    <property type="term" value="C:nucleus"/>
    <property type="evidence" value="ECO:0007669"/>
    <property type="project" value="UniProtKB-SubCell"/>
</dbReference>
<accession>V4UJA6</accession>
<reference evidence="4 5" key="1">
    <citation type="submission" date="2013-10" db="EMBL/GenBank/DDBJ databases">
        <authorList>
            <consortium name="International Citrus Genome Consortium"/>
            <person name="Jenkins J."/>
            <person name="Schmutz J."/>
            <person name="Prochnik S."/>
            <person name="Rokhsar D."/>
            <person name="Gmitter F."/>
            <person name="Ollitrault P."/>
            <person name="Machado M."/>
            <person name="Talon M."/>
            <person name="Wincker P."/>
            <person name="Jaillon O."/>
            <person name="Morgante M."/>
        </authorList>
    </citation>
    <scope>NUCLEOTIDE SEQUENCE</scope>
    <source>
        <strain evidence="5">cv. Clemenules</strain>
    </source>
</reference>
<sequence>MIINNNNSYNHNAAVGSSEISKLFVTVWFVVRLHLKKKKKFHRGFYEFCLMSIATDRIEPSGFRGGGGGGGGGVACAAVAPTIGNGKEEREEEEENWCSSSATSSIGRNSDLSGRSTTDGDDDGDDNEVQSAYNGPLDMMNSLEEVLPVRRGISSFYSGKSKSFTSLAEASSTSSIKDIAKQENAYSRRRRNLLAINHVWDKNRGSPHRINGCGIAKRPLSSSKSTLALAVAMSSSESLSSASDDSNSNSNSNTRSPPLLPPLHPRSIASPWRSYSVADLQQCRVEGAADACSLDRDKNKRERLTRQL</sequence>
<dbReference type="KEGG" id="cic:CICLE_v10008999mg"/>
<protein>
    <submittedName>
        <fullName evidence="4">Uncharacterized protein</fullName>
    </submittedName>
</protein>
<dbReference type="InterPro" id="IPR051992">
    <property type="entry name" value="OxStress_Response_Reg"/>
</dbReference>
<dbReference type="GO" id="GO:0006950">
    <property type="term" value="P:response to stress"/>
    <property type="evidence" value="ECO:0007669"/>
    <property type="project" value="UniProtKB-ARBA"/>
</dbReference>
<evidence type="ECO:0000313" key="5">
    <source>
        <dbReference type="Proteomes" id="UP000030687"/>
    </source>
</evidence>
<evidence type="ECO:0000256" key="2">
    <source>
        <dbReference type="ARBA" id="ARBA00023242"/>
    </source>
</evidence>
<dbReference type="PANTHER" id="PTHR33172">
    <property type="entry name" value="OS08G0516900 PROTEIN"/>
    <property type="match status" value="1"/>
</dbReference>
<dbReference type="eggNOG" id="KOG4210">
    <property type="taxonomic scope" value="Eukaryota"/>
</dbReference>
<dbReference type="EMBL" id="KI535697">
    <property type="protein sequence ID" value="ESR66222.1"/>
    <property type="molecule type" value="Genomic_DNA"/>
</dbReference>
<feature type="compositionally biased region" description="Acidic residues" evidence="3">
    <location>
        <begin position="119"/>
        <end position="128"/>
    </location>
</feature>
<dbReference type="Gramene" id="ESR66222">
    <property type="protein sequence ID" value="ESR66222"/>
    <property type="gene ID" value="CICLE_v10008999mg"/>
</dbReference>
<feature type="compositionally biased region" description="Polar residues" evidence="3">
    <location>
        <begin position="97"/>
        <end position="117"/>
    </location>
</feature>
<evidence type="ECO:0000256" key="1">
    <source>
        <dbReference type="ARBA" id="ARBA00004123"/>
    </source>
</evidence>
<evidence type="ECO:0000256" key="3">
    <source>
        <dbReference type="SAM" id="MobiDB-lite"/>
    </source>
</evidence>
<gene>
    <name evidence="4" type="ORF">CICLE_v10008999mg</name>
</gene>
<name>V4UJA6_CITCL</name>
<feature type="region of interest" description="Disordered" evidence="3">
    <location>
        <begin position="84"/>
        <end position="137"/>
    </location>
</feature>